<dbReference type="InterPro" id="IPR036705">
    <property type="entry name" value="Ribosyl_crysJ1_sf"/>
</dbReference>
<protein>
    <recommendedName>
        <fullName evidence="3">ADP-ribosylglycohydrolase</fullName>
    </recommendedName>
</protein>
<dbReference type="SUPFAM" id="SSF101478">
    <property type="entry name" value="ADP-ribosylglycohydrolase"/>
    <property type="match status" value="1"/>
</dbReference>
<keyword evidence="2" id="KW-1185">Reference proteome</keyword>
<dbReference type="STRING" id="51642.NSMM_380082"/>
<evidence type="ECO:0000313" key="2">
    <source>
        <dbReference type="Proteomes" id="UP000198729"/>
    </source>
</evidence>
<reference evidence="1 2" key="1">
    <citation type="submission" date="2016-10" db="EMBL/GenBank/DDBJ databases">
        <authorList>
            <person name="de Groot N.N."/>
        </authorList>
    </citation>
    <scope>NUCLEOTIDE SEQUENCE [LARGE SCALE GENOMIC DNA]</scope>
    <source>
        <strain evidence="1">1</strain>
    </source>
</reference>
<organism evidence="1 2">
    <name type="scientific">Nitrosomonas mobilis</name>
    <dbReference type="NCBI Taxonomy" id="51642"/>
    <lineage>
        <taxon>Bacteria</taxon>
        <taxon>Pseudomonadati</taxon>
        <taxon>Pseudomonadota</taxon>
        <taxon>Betaproteobacteria</taxon>
        <taxon>Nitrosomonadales</taxon>
        <taxon>Nitrosomonadaceae</taxon>
        <taxon>Nitrosomonas</taxon>
    </lineage>
</organism>
<name>A0A1G5SF43_9PROT</name>
<proteinExistence type="predicted"/>
<accession>A0A1G5SF43</accession>
<evidence type="ECO:0008006" key="3">
    <source>
        <dbReference type="Google" id="ProtNLM"/>
    </source>
</evidence>
<dbReference type="Proteomes" id="UP000198729">
    <property type="component" value="Unassembled WGS sequence"/>
</dbReference>
<dbReference type="EMBL" id="FMWO01000045">
    <property type="protein sequence ID" value="SCZ85460.1"/>
    <property type="molecule type" value="Genomic_DNA"/>
</dbReference>
<dbReference type="AlphaFoldDB" id="A0A1G5SF43"/>
<evidence type="ECO:0000313" key="1">
    <source>
        <dbReference type="EMBL" id="SCZ85460.1"/>
    </source>
</evidence>
<sequence length="30" mass="3202">MFNGSIQDRACGAMMGAFIGDALALGPHWY</sequence>
<gene>
    <name evidence="1" type="ORF">NSMM_380082</name>
</gene>